<dbReference type="AlphaFoldDB" id="A0A9D1DEG9"/>
<evidence type="ECO:0000256" key="1">
    <source>
        <dbReference type="ARBA" id="ARBA00022679"/>
    </source>
</evidence>
<dbReference type="PANTHER" id="PTHR43018">
    <property type="entry name" value="PHOSPHO-2-DEHYDRO-3-DEOXYHEPTONATE ALDOLASE"/>
    <property type="match status" value="1"/>
</dbReference>
<evidence type="ECO:0000259" key="2">
    <source>
        <dbReference type="Pfam" id="PF00793"/>
    </source>
</evidence>
<dbReference type="GO" id="GO:0016832">
    <property type="term" value="F:aldehyde-lyase activity"/>
    <property type="evidence" value="ECO:0007669"/>
    <property type="project" value="InterPro"/>
</dbReference>
<dbReference type="InterPro" id="IPR013785">
    <property type="entry name" value="Aldolase_TIM"/>
</dbReference>
<evidence type="ECO:0000313" key="5">
    <source>
        <dbReference type="Proteomes" id="UP000824242"/>
    </source>
</evidence>
<dbReference type="NCBIfam" id="NF009239">
    <property type="entry name" value="PRK12595.1"/>
    <property type="match status" value="1"/>
</dbReference>
<reference evidence="4" key="2">
    <citation type="journal article" date="2021" name="PeerJ">
        <title>Extensive microbial diversity within the chicken gut microbiome revealed by metagenomics and culture.</title>
        <authorList>
            <person name="Gilroy R."/>
            <person name="Ravi A."/>
            <person name="Getino M."/>
            <person name="Pursley I."/>
            <person name="Horton D.L."/>
            <person name="Alikhan N.F."/>
            <person name="Baker D."/>
            <person name="Gharbi K."/>
            <person name="Hall N."/>
            <person name="Watson M."/>
            <person name="Adriaenssens E.M."/>
            <person name="Foster-Nyarko E."/>
            <person name="Jarju S."/>
            <person name="Secka A."/>
            <person name="Antonio M."/>
            <person name="Oren A."/>
            <person name="Chaudhuri R.R."/>
            <person name="La Ragione R."/>
            <person name="Hildebrand F."/>
            <person name="Pallen M.J."/>
        </authorList>
    </citation>
    <scope>NUCLEOTIDE SEQUENCE</scope>
    <source>
        <strain evidence="4">ChiSxjej1B13-7958</strain>
    </source>
</reference>
<accession>A0A9D1DEG9</accession>
<gene>
    <name evidence="4" type="primary">aroF</name>
    <name evidence="4" type="ORF">IAB89_06730</name>
</gene>
<dbReference type="EMBL" id="DVGZ01000070">
    <property type="protein sequence ID" value="HIR47340.1"/>
    <property type="molecule type" value="Genomic_DNA"/>
</dbReference>
<dbReference type="InterPro" id="IPR006268">
    <property type="entry name" value="DAHP_syn_2"/>
</dbReference>
<sequence length="337" mass="36046">MIILMKKGSGQKEIDAIVAVLRERGLGANLSTGAQATVIGVLGDKTKLGGINLELMDGVEKCVPIMHSYKLASREMTPEGRTVDVGGVVIGGKKLVMMAGPCAVESEEQVMQAALGVKAAGAQFLRGGAYKPRTSPYAFQGLENEGYRILRRVGDETGLKVVSEIVSHDEIEVACRYCDMLQIGARNMQNFRLLREVGRSGKPVLLKRGIASTIEEWLDAAEYIMSEGNYNVVLCERGIRTFETATRNTLDIAAVPVVRERSCLPILIDPSHAAGKSAYVAPLALAGVAAGADGLIVEVHPEPKVAMSDAAQQLTIPAYADLTKRVRAVAESVGREL</sequence>
<dbReference type="NCBIfam" id="TIGR01361">
    <property type="entry name" value="DAHP_synth_Bsub"/>
    <property type="match status" value="1"/>
</dbReference>
<dbReference type="InterPro" id="IPR052899">
    <property type="entry name" value="Class-I_DAHP_synthase"/>
</dbReference>
<dbReference type="NCBIfam" id="NF006421">
    <property type="entry name" value="PRK08673.1"/>
    <property type="match status" value="1"/>
</dbReference>
<dbReference type="Pfam" id="PF00793">
    <property type="entry name" value="DAHP_synth_1"/>
    <property type="match status" value="1"/>
</dbReference>
<feature type="domain" description="DAHP synthetase I/KDSA" evidence="2">
    <location>
        <begin position="87"/>
        <end position="321"/>
    </location>
</feature>
<dbReference type="PANTHER" id="PTHR43018:SF2">
    <property type="entry name" value="PHOSPHO-2-DEHYDRO-3-DEOXYHEPTONATE ALDOLASE"/>
    <property type="match status" value="1"/>
</dbReference>
<dbReference type="Pfam" id="PF18152">
    <property type="entry name" value="DAHP_snth_FXD"/>
    <property type="match status" value="1"/>
</dbReference>
<keyword evidence="1 4" id="KW-0808">Transferase</keyword>
<dbReference type="GO" id="GO:0003849">
    <property type="term" value="F:3-deoxy-7-phosphoheptulonate synthase activity"/>
    <property type="evidence" value="ECO:0007669"/>
    <property type="project" value="UniProtKB-EC"/>
</dbReference>
<dbReference type="EC" id="2.5.1.54" evidence="4"/>
<dbReference type="InterPro" id="IPR041071">
    <property type="entry name" value="DAHP_snth_FXD"/>
</dbReference>
<reference evidence="4" key="1">
    <citation type="submission" date="2020-10" db="EMBL/GenBank/DDBJ databases">
        <authorList>
            <person name="Gilroy R."/>
        </authorList>
    </citation>
    <scope>NUCLEOTIDE SEQUENCE</scope>
    <source>
        <strain evidence="4">ChiSxjej1B13-7958</strain>
    </source>
</reference>
<dbReference type="Proteomes" id="UP000824242">
    <property type="component" value="Unassembled WGS sequence"/>
</dbReference>
<dbReference type="Gene3D" id="3.30.70.1140">
    <property type="entry name" value="Phospho-2-dehydro-3-deoxyheptonate aldolase, domain 1"/>
    <property type="match status" value="1"/>
</dbReference>
<dbReference type="InterPro" id="IPR006218">
    <property type="entry name" value="DAHP1/KDSA"/>
</dbReference>
<name>A0A9D1DEG9_9FIRM</name>
<protein>
    <submittedName>
        <fullName evidence="4">3-deoxy-7-phosphoheptulonate synthase</fullName>
        <ecNumber evidence="4">2.5.1.54</ecNumber>
    </submittedName>
</protein>
<dbReference type="GO" id="GO:0009073">
    <property type="term" value="P:aromatic amino acid family biosynthetic process"/>
    <property type="evidence" value="ECO:0007669"/>
    <property type="project" value="InterPro"/>
</dbReference>
<dbReference type="SUPFAM" id="SSF51569">
    <property type="entry name" value="Aldolase"/>
    <property type="match status" value="1"/>
</dbReference>
<evidence type="ECO:0000259" key="3">
    <source>
        <dbReference type="Pfam" id="PF18152"/>
    </source>
</evidence>
<evidence type="ECO:0000313" key="4">
    <source>
        <dbReference type="EMBL" id="HIR47340.1"/>
    </source>
</evidence>
<proteinExistence type="predicted"/>
<organism evidence="4 5">
    <name type="scientific">Candidatus Caccousia avicola</name>
    <dbReference type="NCBI Taxonomy" id="2840721"/>
    <lineage>
        <taxon>Bacteria</taxon>
        <taxon>Bacillati</taxon>
        <taxon>Bacillota</taxon>
        <taxon>Clostridia</taxon>
        <taxon>Eubacteriales</taxon>
        <taxon>Oscillospiraceae</taxon>
        <taxon>Oscillospiraceae incertae sedis</taxon>
        <taxon>Candidatus Caccousia</taxon>
    </lineage>
</organism>
<comment type="caution">
    <text evidence="4">The sequence shown here is derived from an EMBL/GenBank/DDBJ whole genome shotgun (WGS) entry which is preliminary data.</text>
</comment>
<dbReference type="Gene3D" id="3.20.20.70">
    <property type="entry name" value="Aldolase class I"/>
    <property type="match status" value="1"/>
</dbReference>
<feature type="domain" description="DAHP synthase ferredoxin-like" evidence="3">
    <location>
        <begin position="1"/>
        <end position="66"/>
    </location>
</feature>